<accession>A0A0L8BE89</accession>
<sequence length="737" mass="78703">MSRFHLRLSHRIGLLVPIAVAGILAIVAIFLVQRNIEEGYRQQVQAYRDADRTLLVLESQFLQNRRAEKDFLLRRQEKYAASHQEIATKANETIAALGKLLSSQSTQSQLKLISEGYERYLGQFVAVADANRTLGLEPSAGKEGVMRAAVHSIEEALKSVSDKGLQASMLTMRRHEKDFIMRRDHKYVEKHTEEVKAFAGFPAETFGGKESQAKILAALKNYGAAFADYAALAESETALRTRMSETFSTVEPIFEQMATAIEAEKAAAETESAAMQQFAEKIALGAVLAAIAIIAATVFLVGRTISRPIVATTRSMTRLAEGDTASAIPYAGRNDEIGEMAGAVEIFRQAAIANQRLEAEAAESRARADAERMRLQEEAEAAAQARLRQATSGLAGGLQRLAAGDLAFQLTEPFAPDFEQLRHDLNSAVSRLGDALAAVADSSGSIDGGSREISESADDLSRRTEQQAASLEQTAAALDEITANVTSSTRRAEEARIVAGEANSSAAKSGVVVASAVEAMRRIESSSGQIANIIGVIDEIAFQTNLLALNAGVEAARAGEAGKGFAVVAQEVRELAQRSAKAAKEIKELIRNSSVEVEGGVKLVRDTGEALKAIGGHVATINQHMDAIAISAREQSVGLSEVNTAVNQMDQVTQKNAAMVEEANAASAQLASEAGRLRELIARFTLPGRPNGAVAASDLRAIARTMAAPSAPLRTASATRPVSHGNAALVQDDWQEF</sequence>
<dbReference type="InterPro" id="IPR051310">
    <property type="entry name" value="MCP_chemotaxis"/>
</dbReference>
<dbReference type="PROSITE" id="PS50885">
    <property type="entry name" value="HAMP"/>
    <property type="match status" value="2"/>
</dbReference>
<dbReference type="GO" id="GO:0006935">
    <property type="term" value="P:chemotaxis"/>
    <property type="evidence" value="ECO:0007669"/>
    <property type="project" value="UniProtKB-KW"/>
</dbReference>
<keyword evidence="7" id="KW-1133">Transmembrane helix</keyword>
<dbReference type="Pfam" id="PF00015">
    <property type="entry name" value="MCPsignal"/>
    <property type="match status" value="1"/>
</dbReference>
<evidence type="ECO:0000256" key="4">
    <source>
        <dbReference type="PROSITE-ProRule" id="PRU00284"/>
    </source>
</evidence>
<dbReference type="SMART" id="SM01358">
    <property type="entry name" value="HBM"/>
    <property type="match status" value="1"/>
</dbReference>
<dbReference type="RefSeq" id="WP_234717103.1">
    <property type="nucleotide sequence ID" value="NZ_LGAP01000045.1"/>
</dbReference>
<dbReference type="EMBL" id="LGAP01000045">
    <property type="protein sequence ID" value="KOF12928.1"/>
    <property type="molecule type" value="Genomic_DNA"/>
</dbReference>
<dbReference type="SMART" id="SM00304">
    <property type="entry name" value="HAMP"/>
    <property type="match status" value="2"/>
</dbReference>
<evidence type="ECO:0000256" key="5">
    <source>
        <dbReference type="SAM" id="Coils"/>
    </source>
</evidence>
<keyword evidence="5" id="KW-0175">Coiled coil</keyword>
<protein>
    <recommendedName>
        <fullName evidence="12">Methyl-accepting chemotaxis protein</fullName>
    </recommendedName>
</protein>
<dbReference type="Gene3D" id="6.10.340.10">
    <property type="match status" value="1"/>
</dbReference>
<dbReference type="GO" id="GO:0007165">
    <property type="term" value="P:signal transduction"/>
    <property type="evidence" value="ECO:0007669"/>
    <property type="project" value="UniProtKB-KW"/>
</dbReference>
<evidence type="ECO:0000259" key="8">
    <source>
        <dbReference type="PROSITE" id="PS50111"/>
    </source>
</evidence>
<evidence type="ECO:0000259" key="9">
    <source>
        <dbReference type="PROSITE" id="PS50885"/>
    </source>
</evidence>
<evidence type="ECO:0000313" key="10">
    <source>
        <dbReference type="EMBL" id="KOF12928.1"/>
    </source>
</evidence>
<name>A0A0L8BE89_ENSAD</name>
<dbReference type="CDD" id="cd06225">
    <property type="entry name" value="HAMP"/>
    <property type="match status" value="1"/>
</dbReference>
<proteinExistence type="inferred from homology"/>
<feature type="coiled-coil region" evidence="5">
    <location>
        <begin position="347"/>
        <end position="385"/>
    </location>
</feature>
<feature type="domain" description="Methyl-accepting transducer" evidence="8">
    <location>
        <begin position="442"/>
        <end position="671"/>
    </location>
</feature>
<dbReference type="CDD" id="cd11386">
    <property type="entry name" value="MCP_signal"/>
    <property type="match status" value="1"/>
</dbReference>
<dbReference type="Gene3D" id="1.10.287.950">
    <property type="entry name" value="Methyl-accepting chemotaxis protein"/>
    <property type="match status" value="1"/>
</dbReference>
<feature type="domain" description="HAMP" evidence="9">
    <location>
        <begin position="303"/>
        <end position="356"/>
    </location>
</feature>
<dbReference type="Proteomes" id="UP000037425">
    <property type="component" value="Unassembled WGS sequence"/>
</dbReference>
<dbReference type="GO" id="GO:0016020">
    <property type="term" value="C:membrane"/>
    <property type="evidence" value="ECO:0007669"/>
    <property type="project" value="UniProtKB-SubCell"/>
</dbReference>
<dbReference type="PATRIC" id="fig|106592.7.peg.6033"/>
<dbReference type="InterPro" id="IPR003660">
    <property type="entry name" value="HAMP_dom"/>
</dbReference>
<comment type="similarity">
    <text evidence="3">Belongs to the methyl-accepting chemotaxis (MCP) protein family.</text>
</comment>
<keyword evidence="4" id="KW-0807">Transducer</keyword>
<evidence type="ECO:0000256" key="3">
    <source>
        <dbReference type="ARBA" id="ARBA00029447"/>
    </source>
</evidence>
<feature type="transmembrane region" description="Helical" evidence="7">
    <location>
        <begin position="282"/>
        <end position="302"/>
    </location>
</feature>
<dbReference type="FunFam" id="1.10.287.950:FF:000001">
    <property type="entry name" value="Methyl-accepting chemotaxis sensory transducer"/>
    <property type="match status" value="1"/>
</dbReference>
<gene>
    <name evidence="10" type="ORF">AC244_32785</name>
</gene>
<keyword evidence="2" id="KW-0145">Chemotaxis</keyword>
<reference evidence="11" key="1">
    <citation type="submission" date="2015-07" db="EMBL/GenBank/DDBJ databases">
        <title>Whole genome sequence of an Ensifer adhaerens strain isolated from a cave pool in the Wind Cave National Park.</title>
        <authorList>
            <person name="Eng W.W.H."/>
            <person name="Gan H.M."/>
            <person name="Barton H.A."/>
            <person name="Savka M.A."/>
        </authorList>
    </citation>
    <scope>NUCLEOTIDE SEQUENCE [LARGE SCALE GENOMIC DNA]</scope>
    <source>
        <strain evidence="11">SD006</strain>
    </source>
</reference>
<evidence type="ECO:0000256" key="1">
    <source>
        <dbReference type="ARBA" id="ARBA00004370"/>
    </source>
</evidence>
<dbReference type="InterPro" id="IPR004089">
    <property type="entry name" value="MCPsignal_dom"/>
</dbReference>
<comment type="subcellular location">
    <subcellularLocation>
        <location evidence="1">Membrane</location>
    </subcellularLocation>
</comment>
<dbReference type="AlphaFoldDB" id="A0A0L8BE89"/>
<keyword evidence="7" id="KW-0812">Transmembrane</keyword>
<dbReference type="Pfam" id="PF00672">
    <property type="entry name" value="HAMP"/>
    <property type="match status" value="1"/>
</dbReference>
<evidence type="ECO:0000256" key="6">
    <source>
        <dbReference type="SAM" id="MobiDB-lite"/>
    </source>
</evidence>
<evidence type="ECO:0000256" key="2">
    <source>
        <dbReference type="ARBA" id="ARBA00022500"/>
    </source>
</evidence>
<evidence type="ECO:0008006" key="12">
    <source>
        <dbReference type="Google" id="ProtNLM"/>
    </source>
</evidence>
<dbReference type="InterPro" id="IPR032255">
    <property type="entry name" value="HBM"/>
</dbReference>
<dbReference type="SUPFAM" id="SSF58104">
    <property type="entry name" value="Methyl-accepting chemotaxis protein (MCP) signaling domain"/>
    <property type="match status" value="1"/>
</dbReference>
<dbReference type="PROSITE" id="PS50111">
    <property type="entry name" value="CHEMOTAXIS_TRANSDUC_2"/>
    <property type="match status" value="1"/>
</dbReference>
<feature type="domain" description="HAMP" evidence="9">
    <location>
        <begin position="385"/>
        <end position="437"/>
    </location>
</feature>
<feature type="region of interest" description="Disordered" evidence="6">
    <location>
        <begin position="442"/>
        <end position="467"/>
    </location>
</feature>
<dbReference type="SUPFAM" id="SSF158472">
    <property type="entry name" value="HAMP domain-like"/>
    <property type="match status" value="1"/>
</dbReference>
<feature type="compositionally biased region" description="Basic and acidic residues" evidence="6">
    <location>
        <begin position="449"/>
        <end position="465"/>
    </location>
</feature>
<dbReference type="PANTHER" id="PTHR43531">
    <property type="entry name" value="PROTEIN ICFG"/>
    <property type="match status" value="1"/>
</dbReference>
<evidence type="ECO:0000313" key="11">
    <source>
        <dbReference type="Proteomes" id="UP000037425"/>
    </source>
</evidence>
<feature type="transmembrane region" description="Helical" evidence="7">
    <location>
        <begin position="12"/>
        <end position="32"/>
    </location>
</feature>
<organism evidence="10 11">
    <name type="scientific">Ensifer adhaerens</name>
    <name type="common">Sinorhizobium morelense</name>
    <dbReference type="NCBI Taxonomy" id="106592"/>
    <lineage>
        <taxon>Bacteria</taxon>
        <taxon>Pseudomonadati</taxon>
        <taxon>Pseudomonadota</taxon>
        <taxon>Alphaproteobacteria</taxon>
        <taxon>Hyphomicrobiales</taxon>
        <taxon>Rhizobiaceae</taxon>
        <taxon>Sinorhizobium/Ensifer group</taxon>
        <taxon>Ensifer</taxon>
    </lineage>
</organism>
<comment type="caution">
    <text evidence="10">The sequence shown here is derived from an EMBL/GenBank/DDBJ whole genome shotgun (WGS) entry which is preliminary data.</text>
</comment>
<dbReference type="PANTHER" id="PTHR43531:SF11">
    <property type="entry name" value="METHYL-ACCEPTING CHEMOTAXIS PROTEIN 3"/>
    <property type="match status" value="1"/>
</dbReference>
<keyword evidence="7" id="KW-0472">Membrane</keyword>
<evidence type="ECO:0000256" key="7">
    <source>
        <dbReference type="SAM" id="Phobius"/>
    </source>
</evidence>
<dbReference type="SMART" id="SM00283">
    <property type="entry name" value="MA"/>
    <property type="match status" value="1"/>
</dbReference>